<feature type="transmembrane region" description="Helical" evidence="1">
    <location>
        <begin position="12"/>
        <end position="34"/>
    </location>
</feature>
<keyword evidence="1" id="KW-0812">Transmembrane</keyword>
<keyword evidence="1" id="KW-0472">Membrane</keyword>
<dbReference type="KEGG" id="xeu:XSP_001055"/>
<dbReference type="GeneID" id="79388389"/>
<dbReference type="RefSeq" id="WP_119130849.1">
    <property type="nucleotide sequence ID" value="NZ_LR861803.1"/>
</dbReference>
<name>A0A8E4DU10_9XANT</name>
<evidence type="ECO:0000313" key="2">
    <source>
        <dbReference type="EMBL" id="CAD0317836.1"/>
    </source>
</evidence>
<evidence type="ECO:0000313" key="3">
    <source>
        <dbReference type="EMBL" id="CAD1788772.1"/>
    </source>
</evidence>
<organism evidence="2">
    <name type="scientific">Xanthomonas euroxanthea</name>
    <dbReference type="NCBI Taxonomy" id="2259622"/>
    <lineage>
        <taxon>Bacteria</taxon>
        <taxon>Pseudomonadati</taxon>
        <taxon>Pseudomonadota</taxon>
        <taxon>Gammaproteobacteria</taxon>
        <taxon>Lysobacterales</taxon>
        <taxon>Lysobacteraceae</taxon>
        <taxon>Xanthomonas</taxon>
    </lineage>
</organism>
<gene>
    <name evidence="2" type="ORF">XSP_001055</name>
</gene>
<protein>
    <submittedName>
        <fullName evidence="2">Uncharacterized protein</fullName>
    </submittedName>
</protein>
<evidence type="ECO:0000256" key="1">
    <source>
        <dbReference type="SAM" id="Phobius"/>
    </source>
</evidence>
<dbReference type="EMBL" id="LR861803">
    <property type="protein sequence ID" value="CAD1788772.1"/>
    <property type="molecule type" value="Genomic_DNA"/>
</dbReference>
<proteinExistence type="predicted"/>
<keyword evidence="1" id="KW-1133">Transmembrane helix</keyword>
<sequence>MNKQRYTMMVRVAWWWTYLYTPAVVLMICCGVVPSQHRLEADAVRAIRIVLKPVRRYEVAL</sequence>
<dbReference type="Proteomes" id="UP000515493">
    <property type="component" value="Chromosome"/>
</dbReference>
<accession>A0A8E4DU10</accession>
<dbReference type="EMBL" id="LR824641">
    <property type="protein sequence ID" value="CAD0317836.1"/>
    <property type="molecule type" value="Genomic_DNA"/>
</dbReference>
<evidence type="ECO:0000313" key="4">
    <source>
        <dbReference type="Proteomes" id="UP000515493"/>
    </source>
</evidence>
<dbReference type="AlphaFoldDB" id="A0A8E4DU10"/>
<reference evidence="2 4" key="1">
    <citation type="submission" date="2020-07" db="EMBL/GenBank/DDBJ databases">
        <authorList>
            <person name="Teixeira M."/>
        </authorList>
    </citation>
    <scope>NUCLEOTIDE SEQUENCE</scope>
    <source>
        <strain evidence="3">1</strain>
        <strain evidence="2">Xanthomonas sp. CPBF 367</strain>
    </source>
</reference>